<feature type="region of interest" description="Disordered" evidence="1">
    <location>
        <begin position="34"/>
        <end position="58"/>
    </location>
</feature>
<gene>
    <name evidence="3" type="ORF">F1188_11970</name>
</gene>
<dbReference type="RefSeq" id="WP_150062658.1">
    <property type="nucleotide sequence ID" value="NZ_JACHII010000008.1"/>
</dbReference>
<dbReference type="AlphaFoldDB" id="A0A5M6ICC6"/>
<dbReference type="Proteomes" id="UP000324065">
    <property type="component" value="Unassembled WGS sequence"/>
</dbReference>
<organism evidence="3 4">
    <name type="scientific">Roseospira marina</name>
    <dbReference type="NCBI Taxonomy" id="140057"/>
    <lineage>
        <taxon>Bacteria</taxon>
        <taxon>Pseudomonadati</taxon>
        <taxon>Pseudomonadota</taxon>
        <taxon>Alphaproteobacteria</taxon>
        <taxon>Rhodospirillales</taxon>
        <taxon>Rhodospirillaceae</taxon>
        <taxon>Roseospira</taxon>
    </lineage>
</organism>
<keyword evidence="2" id="KW-1133">Transmembrane helix</keyword>
<keyword evidence="2" id="KW-0472">Membrane</keyword>
<feature type="compositionally biased region" description="Low complexity" evidence="1">
    <location>
        <begin position="36"/>
        <end position="57"/>
    </location>
</feature>
<reference evidence="3 4" key="1">
    <citation type="submission" date="2019-09" db="EMBL/GenBank/DDBJ databases">
        <title>Genome sequence of Roseospira marina, one of the more divergent members of the non-sulfur purple photosynthetic bacterial family, the Rhodospirillaceae.</title>
        <authorList>
            <person name="Meyer T."/>
            <person name="Kyndt J."/>
        </authorList>
    </citation>
    <scope>NUCLEOTIDE SEQUENCE [LARGE SCALE GENOMIC DNA]</scope>
    <source>
        <strain evidence="3 4">DSM 15113</strain>
    </source>
</reference>
<sequence>MRAVKTLVAVMGLLIVLGLGLLIYGVLRTTDRLEASRPVPSTPSAPASTRAPASPLAPFDPVYLGEPAGSRLEHLTADGRGRLILGVTGGGVPDRVIVVDPAEGRRLGAIRLDAVPASRESGASSAQ</sequence>
<name>A0A5M6ICC6_9PROT</name>
<evidence type="ECO:0000313" key="3">
    <source>
        <dbReference type="EMBL" id="KAA5605278.1"/>
    </source>
</evidence>
<accession>A0A5M6ICC6</accession>
<feature type="transmembrane region" description="Helical" evidence="2">
    <location>
        <begin position="6"/>
        <end position="27"/>
    </location>
</feature>
<keyword evidence="2" id="KW-0812">Transmembrane</keyword>
<dbReference type="EMBL" id="VWPJ01000010">
    <property type="protein sequence ID" value="KAA5605278.1"/>
    <property type="molecule type" value="Genomic_DNA"/>
</dbReference>
<keyword evidence="4" id="KW-1185">Reference proteome</keyword>
<proteinExistence type="predicted"/>
<evidence type="ECO:0000313" key="4">
    <source>
        <dbReference type="Proteomes" id="UP000324065"/>
    </source>
</evidence>
<evidence type="ECO:0000256" key="1">
    <source>
        <dbReference type="SAM" id="MobiDB-lite"/>
    </source>
</evidence>
<comment type="caution">
    <text evidence="3">The sequence shown here is derived from an EMBL/GenBank/DDBJ whole genome shotgun (WGS) entry which is preliminary data.</text>
</comment>
<protein>
    <submittedName>
        <fullName evidence="3">Uncharacterized protein</fullName>
    </submittedName>
</protein>
<evidence type="ECO:0000256" key="2">
    <source>
        <dbReference type="SAM" id="Phobius"/>
    </source>
</evidence>